<name>A0A8J4WCZ9_9TREM</name>
<keyword evidence="2" id="KW-1185">Reference proteome</keyword>
<dbReference type="Proteomes" id="UP000748531">
    <property type="component" value="Unassembled WGS sequence"/>
</dbReference>
<evidence type="ECO:0000313" key="1">
    <source>
        <dbReference type="EMBL" id="KAF5395271.1"/>
    </source>
</evidence>
<sequence length="79" mass="9428">MNLIEHDLEIKQYTLAELERTNLRRTVVEERRRFDEVFTCLKPVSDSQTAIFNDACGIEPRNGHTSCWTFEYNYKYFSS</sequence>
<organism evidence="1 2">
    <name type="scientific">Paragonimus heterotremus</name>
    <dbReference type="NCBI Taxonomy" id="100268"/>
    <lineage>
        <taxon>Eukaryota</taxon>
        <taxon>Metazoa</taxon>
        <taxon>Spiralia</taxon>
        <taxon>Lophotrochozoa</taxon>
        <taxon>Platyhelminthes</taxon>
        <taxon>Trematoda</taxon>
        <taxon>Digenea</taxon>
        <taxon>Plagiorchiida</taxon>
        <taxon>Troglotremata</taxon>
        <taxon>Troglotrematidae</taxon>
        <taxon>Paragonimus</taxon>
    </lineage>
</organism>
<dbReference type="AlphaFoldDB" id="A0A8J4WCZ9"/>
<accession>A0A8J4WCZ9</accession>
<protein>
    <submittedName>
        <fullName evidence="1">Uncharacterized protein</fullName>
    </submittedName>
</protein>
<gene>
    <name evidence="1" type="ORF">PHET_12474</name>
</gene>
<evidence type="ECO:0000313" key="2">
    <source>
        <dbReference type="Proteomes" id="UP000748531"/>
    </source>
</evidence>
<comment type="caution">
    <text evidence="1">The sequence shown here is derived from an EMBL/GenBank/DDBJ whole genome shotgun (WGS) entry which is preliminary data.</text>
</comment>
<dbReference type="EMBL" id="LUCH01016676">
    <property type="protein sequence ID" value="KAF5395271.1"/>
    <property type="molecule type" value="Genomic_DNA"/>
</dbReference>
<dbReference type="OrthoDB" id="10061327at2759"/>
<dbReference type="InterPro" id="IPR027267">
    <property type="entry name" value="AH/BAR_dom_sf"/>
</dbReference>
<dbReference type="Gene3D" id="1.20.1270.60">
    <property type="entry name" value="Arfaptin homology (AH) domain/BAR domain"/>
    <property type="match status" value="1"/>
</dbReference>
<reference evidence="1" key="1">
    <citation type="submission" date="2019-05" db="EMBL/GenBank/DDBJ databases">
        <title>Annotation for the trematode Paragonimus heterotremus.</title>
        <authorList>
            <person name="Choi Y.-J."/>
        </authorList>
    </citation>
    <scope>NUCLEOTIDE SEQUENCE</scope>
    <source>
        <strain evidence="1">LC</strain>
    </source>
</reference>
<proteinExistence type="predicted"/>